<dbReference type="Proteomes" id="UP000198211">
    <property type="component" value="Unassembled WGS sequence"/>
</dbReference>
<protein>
    <submittedName>
        <fullName evidence="3">Uncharacterized protein</fullName>
    </submittedName>
</protein>
<accession>A0A225WAY4</accession>
<dbReference type="OrthoDB" id="124895at2759"/>
<reference evidence="4" key="1">
    <citation type="submission" date="2017-03" db="EMBL/GenBank/DDBJ databases">
        <title>Phytopthora megakarya and P. palmivora, two closely related causual agents of cacao black pod achieved similar genome size and gene model numbers by different mechanisms.</title>
        <authorList>
            <person name="Ali S."/>
            <person name="Shao J."/>
            <person name="Larry D.J."/>
            <person name="Kronmiller B."/>
            <person name="Shen D."/>
            <person name="Strem M.D."/>
            <person name="Melnick R.L."/>
            <person name="Guiltinan M.J."/>
            <person name="Tyler B.M."/>
            <person name="Meinhardt L.W."/>
            <person name="Bailey B.A."/>
        </authorList>
    </citation>
    <scope>NUCLEOTIDE SEQUENCE [LARGE SCALE GENOMIC DNA]</scope>
    <source>
        <strain evidence="4">zdho120</strain>
    </source>
</reference>
<feature type="region of interest" description="Disordered" evidence="2">
    <location>
        <begin position="69"/>
        <end position="96"/>
    </location>
</feature>
<keyword evidence="4" id="KW-1185">Reference proteome</keyword>
<name>A0A225WAY4_9STRA</name>
<feature type="coiled-coil region" evidence="1">
    <location>
        <begin position="142"/>
        <end position="197"/>
    </location>
</feature>
<organism evidence="3 4">
    <name type="scientific">Phytophthora megakarya</name>
    <dbReference type="NCBI Taxonomy" id="4795"/>
    <lineage>
        <taxon>Eukaryota</taxon>
        <taxon>Sar</taxon>
        <taxon>Stramenopiles</taxon>
        <taxon>Oomycota</taxon>
        <taxon>Peronosporomycetes</taxon>
        <taxon>Peronosporales</taxon>
        <taxon>Peronosporaceae</taxon>
        <taxon>Phytophthora</taxon>
    </lineage>
</organism>
<feature type="compositionally biased region" description="Basic and acidic residues" evidence="2">
    <location>
        <begin position="69"/>
        <end position="79"/>
    </location>
</feature>
<sequence>MYRFVITSDADKMKITLEDLTSKIQWSTGFLDGKEYLTSTNKIPNASLADYITMFKDTLEYRTDTSKDNEDNFVVKDEPSTEDNSSSQEDIQPLDPRRIRRKLTPLEDDIFQLELFVKIRIFQSAWTAKYMFEMEPVVLDRVDILEAKLRDVEDELVTTKKILEEEKRERVKVEDNLNEVVTKVEEMKEDLSNVKQAKPFIYIHGISENVQQLKEKGLLRWTSVEGNAFVSSSDGAGMRALLAGWYAFNLTVYLTPQNLDTTVEILNNAEYLQSKPIPNVEKREVTITFSFMAYIKKNDELTVVASSSPLCIGAYIDAFKIGN</sequence>
<proteinExistence type="predicted"/>
<keyword evidence="1" id="KW-0175">Coiled coil</keyword>
<evidence type="ECO:0000313" key="4">
    <source>
        <dbReference type="Proteomes" id="UP000198211"/>
    </source>
</evidence>
<comment type="caution">
    <text evidence="3">The sequence shown here is derived from an EMBL/GenBank/DDBJ whole genome shotgun (WGS) entry which is preliminary data.</text>
</comment>
<gene>
    <name evidence="3" type="ORF">PHMEG_00011767</name>
</gene>
<evidence type="ECO:0000256" key="2">
    <source>
        <dbReference type="SAM" id="MobiDB-lite"/>
    </source>
</evidence>
<dbReference type="AlphaFoldDB" id="A0A225WAY4"/>
<dbReference type="EMBL" id="NBNE01001279">
    <property type="protein sequence ID" value="OWZ14712.1"/>
    <property type="molecule type" value="Genomic_DNA"/>
</dbReference>
<evidence type="ECO:0000313" key="3">
    <source>
        <dbReference type="EMBL" id="OWZ14712.1"/>
    </source>
</evidence>
<evidence type="ECO:0000256" key="1">
    <source>
        <dbReference type="SAM" id="Coils"/>
    </source>
</evidence>